<dbReference type="Pfam" id="PF04082">
    <property type="entry name" value="Fungal_trans"/>
    <property type="match status" value="1"/>
</dbReference>
<dbReference type="CDD" id="cd00067">
    <property type="entry name" value="GAL4"/>
    <property type="match status" value="1"/>
</dbReference>
<sequence>MASTGRTPRKRSRVACQPCQHRKVKCDVATRGQPCSPCVADERGADECIIAASRRTRAIDMIQNASRRPTPTSTPTRGISHVPIRTSSAVSAHGWRGTVNRSGDSTPTEGSTTPILAGTGHALAQARSLANSIESSNVEAASTSIDDDPAHQSVFNITLKDASGSTSNHRFALPRAAGTQPDSADLAFMEAKGVFSIPSKETCDLIIRNYLLHVHLWLPVVDMKNFLSQYDAGGPANLNLLLLWAVLLAGSSTLSDEDARLAGFSNRTAMGRSFFTRTKTLYDLNPNDNKIAVIQALIILAYWHQSDSDDITGSWHWLGLAISFCQTLGLHRDQKTMDQDADSVAVRLLSRRLWWICKSRDTWLSLGFGRPMRIKPSKHEVAMPTPEQIASELLSLPLEVRQEFIPTDIEVLCHHFVQFLEMSRILGDVLYRTSESELPPSLDKLHSWENEFASLDHQSVHTGAGNFDDFSTNVKIAVCHYEICYTGAYITIWRPYISQAPVELSGAEQDEWRKDADHKIRAIISRSSTAMAKCIDFEISRYLKHSTLTALLPIMQFLLLEIASSKPLARRLARQRFDLYLAILAEIKETYWQAATVFKFFQRALRHVLQQGQNLQYGNGDVGTDVAENAIHVQSDPAISRTDTNDEPQQWYDLESTSMDLSLPTTNLPWLDPQEWGLLQSVSTAQLLGIVDEAGLNETPADDVNHV</sequence>
<dbReference type="InterPro" id="IPR007219">
    <property type="entry name" value="XnlR_reg_dom"/>
</dbReference>
<dbReference type="STRING" id="1849047.A0A3D8QQ57"/>
<dbReference type="SUPFAM" id="SSF57701">
    <property type="entry name" value="Zn2/Cys6 DNA-binding domain"/>
    <property type="match status" value="1"/>
</dbReference>
<reference evidence="5 6" key="1">
    <citation type="journal article" date="2018" name="IMA Fungus">
        <title>IMA Genome-F 9: Draft genome sequence of Annulohypoxylon stygium, Aspergillus mulundensis, Berkeleyomyces basicola (syn. Thielaviopsis basicola), Ceratocystis smalleyi, two Cercospora beticola strains, Coleophoma cylindrospora, Fusarium fracticaudum, Phialophora cf. hyalina, and Morchella septimelata.</title>
        <authorList>
            <person name="Wingfield B.D."/>
            <person name="Bills G.F."/>
            <person name="Dong Y."/>
            <person name="Huang W."/>
            <person name="Nel W.J."/>
            <person name="Swalarsk-Parry B.S."/>
            <person name="Vaghefi N."/>
            <person name="Wilken P.M."/>
            <person name="An Z."/>
            <person name="de Beer Z.W."/>
            <person name="De Vos L."/>
            <person name="Chen L."/>
            <person name="Duong T.A."/>
            <person name="Gao Y."/>
            <person name="Hammerbacher A."/>
            <person name="Kikkert J.R."/>
            <person name="Li Y."/>
            <person name="Li H."/>
            <person name="Li K."/>
            <person name="Li Q."/>
            <person name="Liu X."/>
            <person name="Ma X."/>
            <person name="Naidoo K."/>
            <person name="Pethybridge S.J."/>
            <person name="Sun J."/>
            <person name="Steenkamp E.T."/>
            <person name="van der Nest M.A."/>
            <person name="van Wyk S."/>
            <person name="Wingfield M.J."/>
            <person name="Xiong C."/>
            <person name="Yue Q."/>
            <person name="Zhang X."/>
        </authorList>
    </citation>
    <scope>NUCLEOTIDE SEQUENCE [LARGE SCALE GENOMIC DNA]</scope>
    <source>
        <strain evidence="5 6">BP6252</strain>
    </source>
</reference>
<dbReference type="EMBL" id="PDLM01000013">
    <property type="protein sequence ID" value="RDW63604.1"/>
    <property type="molecule type" value="Genomic_DNA"/>
</dbReference>
<dbReference type="Pfam" id="PF00172">
    <property type="entry name" value="Zn_clus"/>
    <property type="match status" value="1"/>
</dbReference>
<keyword evidence="2" id="KW-0539">Nucleus</keyword>
<keyword evidence="6" id="KW-1185">Reference proteome</keyword>
<feature type="compositionally biased region" description="Polar residues" evidence="3">
    <location>
        <begin position="99"/>
        <end position="114"/>
    </location>
</feature>
<feature type="domain" description="Zn(2)-C6 fungal-type" evidence="4">
    <location>
        <begin position="15"/>
        <end position="50"/>
    </location>
</feature>
<dbReference type="PANTHER" id="PTHR47425:SF3">
    <property type="entry name" value="ZN(II)2CYS6 TRANSCRIPTION FACTOR (EUROFUNG)"/>
    <property type="match status" value="1"/>
</dbReference>
<dbReference type="AlphaFoldDB" id="A0A3D8QQ57"/>
<evidence type="ECO:0000313" key="5">
    <source>
        <dbReference type="EMBL" id="RDW63604.1"/>
    </source>
</evidence>
<accession>A0A3D8QQ57</accession>
<evidence type="ECO:0000256" key="3">
    <source>
        <dbReference type="SAM" id="MobiDB-lite"/>
    </source>
</evidence>
<comment type="caution">
    <text evidence="5">The sequence shown here is derived from an EMBL/GenBank/DDBJ whole genome shotgun (WGS) entry which is preliminary data.</text>
</comment>
<dbReference type="GO" id="GO:0000981">
    <property type="term" value="F:DNA-binding transcription factor activity, RNA polymerase II-specific"/>
    <property type="evidence" value="ECO:0007669"/>
    <property type="project" value="InterPro"/>
</dbReference>
<dbReference type="GO" id="GO:0003677">
    <property type="term" value="F:DNA binding"/>
    <property type="evidence" value="ECO:0007669"/>
    <property type="project" value="InterPro"/>
</dbReference>
<dbReference type="GO" id="GO:0008270">
    <property type="term" value="F:zinc ion binding"/>
    <property type="evidence" value="ECO:0007669"/>
    <property type="project" value="InterPro"/>
</dbReference>
<dbReference type="PROSITE" id="PS50048">
    <property type="entry name" value="ZN2_CY6_FUNGAL_2"/>
    <property type="match status" value="1"/>
</dbReference>
<dbReference type="InterPro" id="IPR001138">
    <property type="entry name" value="Zn2Cys6_DnaBD"/>
</dbReference>
<dbReference type="GO" id="GO:0006351">
    <property type="term" value="P:DNA-templated transcription"/>
    <property type="evidence" value="ECO:0007669"/>
    <property type="project" value="InterPro"/>
</dbReference>
<dbReference type="Gene3D" id="4.10.240.10">
    <property type="entry name" value="Zn(2)-C6 fungal-type DNA-binding domain"/>
    <property type="match status" value="1"/>
</dbReference>
<dbReference type="InterPro" id="IPR052761">
    <property type="entry name" value="Fungal_Detox/Toxin_TFs"/>
</dbReference>
<feature type="region of interest" description="Disordered" evidence="3">
    <location>
        <begin position="88"/>
        <end position="116"/>
    </location>
</feature>
<dbReference type="SMART" id="SM00066">
    <property type="entry name" value="GAL4"/>
    <property type="match status" value="1"/>
</dbReference>
<dbReference type="Proteomes" id="UP000256645">
    <property type="component" value="Unassembled WGS sequence"/>
</dbReference>
<name>A0A3D8QQ57_9HELO</name>
<dbReference type="InterPro" id="IPR036864">
    <property type="entry name" value="Zn2-C6_fun-type_DNA-bd_sf"/>
</dbReference>
<dbReference type="SMART" id="SM00906">
    <property type="entry name" value="Fungal_trans"/>
    <property type="match status" value="1"/>
</dbReference>
<dbReference type="CDD" id="cd12148">
    <property type="entry name" value="fungal_TF_MHR"/>
    <property type="match status" value="1"/>
</dbReference>
<gene>
    <name evidence="5" type="ORF">BP6252_11149</name>
</gene>
<dbReference type="OrthoDB" id="4161332at2759"/>
<dbReference type="PANTHER" id="PTHR47425">
    <property type="entry name" value="FARB-RELATED"/>
    <property type="match status" value="1"/>
</dbReference>
<protein>
    <recommendedName>
        <fullName evidence="4">Zn(2)-C6 fungal-type domain-containing protein</fullName>
    </recommendedName>
</protein>
<keyword evidence="1" id="KW-0479">Metal-binding</keyword>
<evidence type="ECO:0000313" key="6">
    <source>
        <dbReference type="Proteomes" id="UP000256645"/>
    </source>
</evidence>
<organism evidence="5 6">
    <name type="scientific">Coleophoma cylindrospora</name>
    <dbReference type="NCBI Taxonomy" id="1849047"/>
    <lineage>
        <taxon>Eukaryota</taxon>
        <taxon>Fungi</taxon>
        <taxon>Dikarya</taxon>
        <taxon>Ascomycota</taxon>
        <taxon>Pezizomycotina</taxon>
        <taxon>Leotiomycetes</taxon>
        <taxon>Helotiales</taxon>
        <taxon>Dermateaceae</taxon>
        <taxon>Coleophoma</taxon>
    </lineage>
</organism>
<evidence type="ECO:0000259" key="4">
    <source>
        <dbReference type="PROSITE" id="PS50048"/>
    </source>
</evidence>
<proteinExistence type="predicted"/>
<evidence type="ECO:0000256" key="1">
    <source>
        <dbReference type="ARBA" id="ARBA00022723"/>
    </source>
</evidence>
<evidence type="ECO:0000256" key="2">
    <source>
        <dbReference type="ARBA" id="ARBA00023242"/>
    </source>
</evidence>